<accession>A0ABY8X8M6</accession>
<dbReference type="Gene3D" id="3.40.190.290">
    <property type="match status" value="1"/>
</dbReference>
<keyword evidence="2" id="KW-0805">Transcription regulation</keyword>
<dbReference type="Gene3D" id="1.10.10.10">
    <property type="entry name" value="Winged helix-like DNA-binding domain superfamily/Winged helix DNA-binding domain"/>
    <property type="match status" value="1"/>
</dbReference>
<dbReference type="InterPro" id="IPR050950">
    <property type="entry name" value="HTH-type_LysR_regulators"/>
</dbReference>
<evidence type="ECO:0000256" key="1">
    <source>
        <dbReference type="ARBA" id="ARBA00009437"/>
    </source>
</evidence>
<proteinExistence type="inferred from homology"/>
<dbReference type="CDD" id="cd05466">
    <property type="entry name" value="PBP2_LTTR_substrate"/>
    <property type="match status" value="1"/>
</dbReference>
<evidence type="ECO:0000256" key="3">
    <source>
        <dbReference type="ARBA" id="ARBA00023125"/>
    </source>
</evidence>
<evidence type="ECO:0000259" key="5">
    <source>
        <dbReference type="PROSITE" id="PS50931"/>
    </source>
</evidence>
<evidence type="ECO:0000256" key="2">
    <source>
        <dbReference type="ARBA" id="ARBA00023015"/>
    </source>
</evidence>
<evidence type="ECO:0000313" key="7">
    <source>
        <dbReference type="Proteomes" id="UP001236415"/>
    </source>
</evidence>
<dbReference type="InterPro" id="IPR000847">
    <property type="entry name" value="LysR_HTH_N"/>
</dbReference>
<organism evidence="6 7">
    <name type="scientific">Paenibacillus polygoni</name>
    <dbReference type="NCBI Taxonomy" id="3050112"/>
    <lineage>
        <taxon>Bacteria</taxon>
        <taxon>Bacillati</taxon>
        <taxon>Bacillota</taxon>
        <taxon>Bacilli</taxon>
        <taxon>Bacillales</taxon>
        <taxon>Paenibacillaceae</taxon>
        <taxon>Paenibacillus</taxon>
    </lineage>
</organism>
<dbReference type="Pfam" id="PF03466">
    <property type="entry name" value="LysR_substrate"/>
    <property type="match status" value="1"/>
</dbReference>
<dbReference type="PRINTS" id="PR00039">
    <property type="entry name" value="HTHLYSR"/>
</dbReference>
<dbReference type="SUPFAM" id="SSF53850">
    <property type="entry name" value="Periplasmic binding protein-like II"/>
    <property type="match status" value="1"/>
</dbReference>
<keyword evidence="4" id="KW-0804">Transcription</keyword>
<dbReference type="RefSeq" id="WP_285749261.1">
    <property type="nucleotide sequence ID" value="NZ_CP127162.1"/>
</dbReference>
<dbReference type="EMBL" id="CP127162">
    <property type="protein sequence ID" value="WIV21484.1"/>
    <property type="molecule type" value="Genomic_DNA"/>
</dbReference>
<gene>
    <name evidence="6" type="ORF">QPK24_10650</name>
</gene>
<name>A0ABY8X8M6_9BACL</name>
<dbReference type="PANTHER" id="PTHR30419">
    <property type="entry name" value="HTH-TYPE TRANSCRIPTIONAL REGULATOR YBHD"/>
    <property type="match status" value="1"/>
</dbReference>
<reference evidence="6 7" key="1">
    <citation type="submission" date="2023-06" db="EMBL/GenBank/DDBJ databases">
        <title>Paenibacillus polygonum sp. nov., an endophytic bacterium, isolated from Polygonum lapathifolium L. in Nanji Wetland National Nature Reserve, South of Poyang Lake, Jiangxi Province, China.</title>
        <authorList>
            <person name="Yu Z."/>
        </authorList>
    </citation>
    <scope>NUCLEOTIDE SEQUENCE [LARGE SCALE GENOMIC DNA]</scope>
    <source>
        <strain evidence="6 7">C31</strain>
    </source>
</reference>
<dbReference type="PROSITE" id="PS50931">
    <property type="entry name" value="HTH_LYSR"/>
    <property type="match status" value="1"/>
</dbReference>
<comment type="similarity">
    <text evidence="1">Belongs to the LysR transcriptional regulatory family.</text>
</comment>
<sequence length="297" mass="33456">MDIRQLRYFLAIANEGQITRAAKVLNMEQPPLSRQLRQMEQELEVTLFDRSGHKLYLTSAGEILRQKAELLIQQFHETIQEVKEVEEGVLGILSIGAVVSCISLLPPKIKMFREQYPEVTFKISEGDHFLLAKQLEQRTIELIVARLPFEATSEMSPYSVLHLPSDPFVAVLPSDWELASTHDSIRMHDLADIPFLTLKTDETTAMHNRVMNECKRHGFEPAVICECSSVAIIIALVASGIGGTILPRSVMASFPLPVIKMLSIADINSESDVGIVWLKDRYLSKSARHFIALFQED</sequence>
<evidence type="ECO:0000313" key="6">
    <source>
        <dbReference type="EMBL" id="WIV21484.1"/>
    </source>
</evidence>
<protein>
    <submittedName>
        <fullName evidence="6">LysR family transcriptional regulator</fullName>
    </submittedName>
</protein>
<dbReference type="SUPFAM" id="SSF46785">
    <property type="entry name" value="Winged helix' DNA-binding domain"/>
    <property type="match status" value="1"/>
</dbReference>
<dbReference type="Proteomes" id="UP001236415">
    <property type="component" value="Chromosome"/>
</dbReference>
<keyword evidence="7" id="KW-1185">Reference proteome</keyword>
<evidence type="ECO:0000256" key="4">
    <source>
        <dbReference type="ARBA" id="ARBA00023163"/>
    </source>
</evidence>
<dbReference type="InterPro" id="IPR036388">
    <property type="entry name" value="WH-like_DNA-bd_sf"/>
</dbReference>
<dbReference type="Pfam" id="PF00126">
    <property type="entry name" value="HTH_1"/>
    <property type="match status" value="1"/>
</dbReference>
<keyword evidence="3" id="KW-0238">DNA-binding</keyword>
<dbReference type="InterPro" id="IPR005119">
    <property type="entry name" value="LysR_subst-bd"/>
</dbReference>
<dbReference type="InterPro" id="IPR036390">
    <property type="entry name" value="WH_DNA-bd_sf"/>
</dbReference>
<feature type="domain" description="HTH lysR-type" evidence="5">
    <location>
        <begin position="1"/>
        <end position="58"/>
    </location>
</feature>
<dbReference type="PANTHER" id="PTHR30419:SF28">
    <property type="entry name" value="HTH-TYPE TRANSCRIPTIONAL REGULATOR BSDA"/>
    <property type="match status" value="1"/>
</dbReference>